<sequence length="40" mass="4351">MCRAFPDSKIVRVLKHSTEGNVLTVDFELAGMAFVALNVA</sequence>
<gene>
    <name evidence="1" type="ORF">EC9_03110</name>
</gene>
<dbReference type="KEGG" id="ruv:EC9_03110"/>
<organism evidence="1 2">
    <name type="scientific">Rosistilla ulvae</name>
    <dbReference type="NCBI Taxonomy" id="1930277"/>
    <lineage>
        <taxon>Bacteria</taxon>
        <taxon>Pseudomonadati</taxon>
        <taxon>Planctomycetota</taxon>
        <taxon>Planctomycetia</taxon>
        <taxon>Pirellulales</taxon>
        <taxon>Pirellulaceae</taxon>
        <taxon>Rosistilla</taxon>
    </lineage>
</organism>
<proteinExistence type="predicted"/>
<dbReference type="Proteomes" id="UP000319557">
    <property type="component" value="Chromosome"/>
</dbReference>
<dbReference type="EMBL" id="CP036261">
    <property type="protein sequence ID" value="QDS86152.1"/>
    <property type="molecule type" value="Genomic_DNA"/>
</dbReference>
<dbReference type="AlphaFoldDB" id="A0A517LU48"/>
<keyword evidence="2" id="KW-1185">Reference proteome</keyword>
<reference evidence="1 2" key="1">
    <citation type="submission" date="2019-02" db="EMBL/GenBank/DDBJ databases">
        <title>Deep-cultivation of Planctomycetes and their phenomic and genomic characterization uncovers novel biology.</title>
        <authorList>
            <person name="Wiegand S."/>
            <person name="Jogler M."/>
            <person name="Boedeker C."/>
            <person name="Pinto D."/>
            <person name="Vollmers J."/>
            <person name="Rivas-Marin E."/>
            <person name="Kohn T."/>
            <person name="Peeters S.H."/>
            <person name="Heuer A."/>
            <person name="Rast P."/>
            <person name="Oberbeckmann S."/>
            <person name="Bunk B."/>
            <person name="Jeske O."/>
            <person name="Meyerdierks A."/>
            <person name="Storesund J.E."/>
            <person name="Kallscheuer N."/>
            <person name="Luecker S."/>
            <person name="Lage O.M."/>
            <person name="Pohl T."/>
            <person name="Merkel B.J."/>
            <person name="Hornburger P."/>
            <person name="Mueller R.-W."/>
            <person name="Bruemmer F."/>
            <person name="Labrenz M."/>
            <person name="Spormann A.M."/>
            <person name="Op den Camp H."/>
            <person name="Overmann J."/>
            <person name="Amann R."/>
            <person name="Jetten M.S.M."/>
            <person name="Mascher T."/>
            <person name="Medema M.H."/>
            <person name="Devos D.P."/>
            <person name="Kaster A.-K."/>
            <person name="Ovreas L."/>
            <person name="Rohde M."/>
            <person name="Galperin M.Y."/>
            <person name="Jogler C."/>
        </authorList>
    </citation>
    <scope>NUCLEOTIDE SEQUENCE [LARGE SCALE GENOMIC DNA]</scope>
    <source>
        <strain evidence="1 2">EC9</strain>
    </source>
</reference>
<evidence type="ECO:0000313" key="2">
    <source>
        <dbReference type="Proteomes" id="UP000319557"/>
    </source>
</evidence>
<protein>
    <submittedName>
        <fullName evidence="1">Uncharacterized protein</fullName>
    </submittedName>
</protein>
<accession>A0A517LU48</accession>
<dbReference type="Gene3D" id="3.30.720.100">
    <property type="match status" value="1"/>
</dbReference>
<evidence type="ECO:0000313" key="1">
    <source>
        <dbReference type="EMBL" id="QDS86152.1"/>
    </source>
</evidence>
<name>A0A517LU48_9BACT</name>